<evidence type="ECO:0000259" key="3">
    <source>
        <dbReference type="PROSITE" id="PS50977"/>
    </source>
</evidence>
<dbReference type="InterPro" id="IPR001647">
    <property type="entry name" value="HTH_TetR"/>
</dbReference>
<gene>
    <name evidence="4" type="ordered locus">CMS0504</name>
</gene>
<dbReference type="InterPro" id="IPR009057">
    <property type="entry name" value="Homeodomain-like_sf"/>
</dbReference>
<dbReference type="PANTHER" id="PTHR30328">
    <property type="entry name" value="TRANSCRIPTIONAL REPRESSOR"/>
    <property type="match status" value="1"/>
</dbReference>
<dbReference type="GO" id="GO:0006355">
    <property type="term" value="P:regulation of DNA-templated transcription"/>
    <property type="evidence" value="ECO:0007669"/>
    <property type="project" value="UniProtKB-ARBA"/>
</dbReference>
<evidence type="ECO:0000256" key="2">
    <source>
        <dbReference type="PROSITE-ProRule" id="PRU00335"/>
    </source>
</evidence>
<dbReference type="eggNOG" id="COG1309">
    <property type="taxonomic scope" value="Bacteria"/>
</dbReference>
<keyword evidence="1 2" id="KW-0238">DNA-binding</keyword>
<dbReference type="PANTHER" id="PTHR30328:SF54">
    <property type="entry name" value="HTH-TYPE TRANSCRIPTIONAL REPRESSOR SCO4008"/>
    <property type="match status" value="1"/>
</dbReference>
<dbReference type="AlphaFoldDB" id="B0RD26"/>
<proteinExistence type="predicted"/>
<feature type="DNA-binding region" description="H-T-H motif" evidence="2">
    <location>
        <begin position="45"/>
        <end position="64"/>
    </location>
</feature>
<accession>B0RD26</accession>
<dbReference type="InterPro" id="IPR041467">
    <property type="entry name" value="Sco4008_C"/>
</dbReference>
<protein>
    <submittedName>
        <fullName evidence="4">TetR-family transcriptional regulator</fullName>
    </submittedName>
</protein>
<dbReference type="GO" id="GO:0003677">
    <property type="term" value="F:DNA binding"/>
    <property type="evidence" value="ECO:0007669"/>
    <property type="project" value="UniProtKB-UniRule"/>
</dbReference>
<dbReference type="KEGG" id="cms:CMS0504"/>
<dbReference type="Gene3D" id="1.10.357.10">
    <property type="entry name" value="Tetracycline Repressor, domain 2"/>
    <property type="match status" value="1"/>
</dbReference>
<feature type="domain" description="HTH tetR-type" evidence="3">
    <location>
        <begin position="22"/>
        <end position="82"/>
    </location>
</feature>
<name>B0RD26_CLASE</name>
<organism evidence="4 5">
    <name type="scientific">Clavibacter sepedonicus</name>
    <name type="common">Clavibacter michiganensis subsp. sepedonicus</name>
    <dbReference type="NCBI Taxonomy" id="31964"/>
    <lineage>
        <taxon>Bacteria</taxon>
        <taxon>Bacillati</taxon>
        <taxon>Actinomycetota</taxon>
        <taxon>Actinomycetes</taxon>
        <taxon>Micrococcales</taxon>
        <taxon>Microbacteriaceae</taxon>
        <taxon>Clavibacter</taxon>
    </lineage>
</organism>
<reference evidence="4 5" key="1">
    <citation type="journal article" date="2008" name="J. Bacteriol.">
        <title>Genome of the actinomycete plant pathogen Clavibacter michiganensis subsp. sepedonicus suggests recent niche adaptation.</title>
        <authorList>
            <person name="Bentley S.D."/>
            <person name="Corton C."/>
            <person name="Brown S.E."/>
            <person name="Barron A."/>
            <person name="Clark L."/>
            <person name="Doggett J."/>
            <person name="Harris B."/>
            <person name="Ormond D."/>
            <person name="Quail M.A."/>
            <person name="May G."/>
            <person name="Francis D."/>
            <person name="Knudson D."/>
            <person name="Parkhill J."/>
            <person name="Ishimaru C.A."/>
        </authorList>
    </citation>
    <scope>NUCLEOTIDE SEQUENCE [LARGE SCALE GENOMIC DNA]</scope>
    <source>
        <strain evidence="5">ATCC 33113 / DSM 20744 / JCM 9667 / LMG 2889 / ICMP 2535 / C-1</strain>
    </source>
</reference>
<evidence type="ECO:0000313" key="4">
    <source>
        <dbReference type="EMBL" id="CAQ00624.1"/>
    </source>
</evidence>
<dbReference type="Pfam" id="PF00440">
    <property type="entry name" value="TetR_N"/>
    <property type="match status" value="1"/>
</dbReference>
<keyword evidence="5" id="KW-1185">Reference proteome</keyword>
<dbReference type="PROSITE" id="PS50977">
    <property type="entry name" value="HTH_TETR_2"/>
    <property type="match status" value="1"/>
</dbReference>
<evidence type="ECO:0000313" key="5">
    <source>
        <dbReference type="Proteomes" id="UP000001318"/>
    </source>
</evidence>
<dbReference type="HOGENOM" id="CLU_069356_1_2_11"/>
<dbReference type="SUPFAM" id="SSF46689">
    <property type="entry name" value="Homeodomain-like"/>
    <property type="match status" value="1"/>
</dbReference>
<dbReference type="STRING" id="31964.CMS0504"/>
<dbReference type="SUPFAM" id="SSF48498">
    <property type="entry name" value="Tetracyclin repressor-like, C-terminal domain"/>
    <property type="match status" value="1"/>
</dbReference>
<dbReference type="InterPro" id="IPR050109">
    <property type="entry name" value="HTH-type_TetR-like_transc_reg"/>
</dbReference>
<dbReference type="EMBL" id="AM849034">
    <property type="protein sequence ID" value="CAQ00624.1"/>
    <property type="molecule type" value="Genomic_DNA"/>
</dbReference>
<dbReference type="Proteomes" id="UP000001318">
    <property type="component" value="Chromosome"/>
</dbReference>
<dbReference type="Pfam" id="PF17926">
    <property type="entry name" value="TetR_C_21"/>
    <property type="match status" value="1"/>
</dbReference>
<dbReference type="PRINTS" id="PR00455">
    <property type="entry name" value="HTHTETR"/>
</dbReference>
<evidence type="ECO:0000256" key="1">
    <source>
        <dbReference type="ARBA" id="ARBA00023125"/>
    </source>
</evidence>
<sequence length="205" mass="22727">MTYAVHMAETTGSARSADDKQDDVRHRILLAAREEFAAHGLAGARVDRIARSGRASKERLYAHFTDKESLFHAVLKLNGVEFFSAVTLDPEDLPGFVGQIFDHSYAHPEHRRMLSWARLDGVTLDVPHSETSPSAKVDAIRRGQESGHIDPSWDPQRLLTMLFALAQAWVQSPYPAMHEDGPRGRAADRAAVVEAARRITAPPAR</sequence>
<dbReference type="InterPro" id="IPR036271">
    <property type="entry name" value="Tet_transcr_reg_TetR-rel_C_sf"/>
</dbReference>